<evidence type="ECO:0000256" key="2">
    <source>
        <dbReference type="ARBA" id="ARBA00009142"/>
    </source>
</evidence>
<gene>
    <name evidence="9" type="ORF">D3871_25535</name>
</gene>
<keyword evidence="5 8" id="KW-0812">Transmembrane</keyword>
<protein>
    <recommendedName>
        <fullName evidence="8">Probable membrane transporter protein</fullName>
    </recommendedName>
</protein>
<evidence type="ECO:0000313" key="10">
    <source>
        <dbReference type="Proteomes" id="UP000265955"/>
    </source>
</evidence>
<evidence type="ECO:0000256" key="1">
    <source>
        <dbReference type="ARBA" id="ARBA00004651"/>
    </source>
</evidence>
<comment type="caution">
    <text evidence="9">The sequence shown here is derived from an EMBL/GenBank/DDBJ whole genome shotgun (WGS) entry which is preliminary data.</text>
</comment>
<comment type="similarity">
    <text evidence="2 8">Belongs to the 4-toluene sulfonate uptake permease (TSUP) (TC 2.A.102) family.</text>
</comment>
<dbReference type="AlphaFoldDB" id="A0A3A3FHP4"/>
<evidence type="ECO:0000256" key="7">
    <source>
        <dbReference type="ARBA" id="ARBA00023136"/>
    </source>
</evidence>
<feature type="transmembrane region" description="Helical" evidence="8">
    <location>
        <begin position="70"/>
        <end position="90"/>
    </location>
</feature>
<evidence type="ECO:0000256" key="3">
    <source>
        <dbReference type="ARBA" id="ARBA00022448"/>
    </source>
</evidence>
<sequence>MDITILIVILGAVVAGFVQGLSGFAFGLVAMSFWAWAIDPRLAAAMAVFGGLTGQIVAVFTVRRRMDLKLLLPFILGGLVGIPIGVGILPHLNIQLFKATLGTILVVWCPIMLFAHRLRRIEAGGSLANGIVGVLGGMMGGLGGFSGTIPTLWCTLKRFDKSEQRSVIQNFNLAVLFVTMLIYVSTGVVNADMIPMFVIVGPAMLIPSLLGARLYIGMSETNFRKLVLGLLTASGIALLASSLPKLIGDFSG</sequence>
<evidence type="ECO:0000256" key="6">
    <source>
        <dbReference type="ARBA" id="ARBA00022989"/>
    </source>
</evidence>
<comment type="subcellular location">
    <subcellularLocation>
        <location evidence="1 8">Cell membrane</location>
        <topology evidence="1 8">Multi-pass membrane protein</topology>
    </subcellularLocation>
</comment>
<feature type="transmembrane region" description="Helical" evidence="8">
    <location>
        <begin position="127"/>
        <end position="147"/>
    </location>
</feature>
<dbReference type="OrthoDB" id="8717848at2"/>
<keyword evidence="6 8" id="KW-1133">Transmembrane helix</keyword>
<feature type="transmembrane region" description="Helical" evidence="8">
    <location>
        <begin position="96"/>
        <end position="115"/>
    </location>
</feature>
<evidence type="ECO:0000256" key="4">
    <source>
        <dbReference type="ARBA" id="ARBA00022475"/>
    </source>
</evidence>
<dbReference type="Proteomes" id="UP000265955">
    <property type="component" value="Unassembled WGS sequence"/>
</dbReference>
<dbReference type="PANTHER" id="PTHR30269:SF37">
    <property type="entry name" value="MEMBRANE TRANSPORTER PROTEIN"/>
    <property type="match status" value="1"/>
</dbReference>
<dbReference type="GO" id="GO:0005886">
    <property type="term" value="C:plasma membrane"/>
    <property type="evidence" value="ECO:0007669"/>
    <property type="project" value="UniProtKB-SubCell"/>
</dbReference>
<organism evidence="9 10">
    <name type="scientific">Noviherbaspirillum saxi</name>
    <dbReference type="NCBI Taxonomy" id="2320863"/>
    <lineage>
        <taxon>Bacteria</taxon>
        <taxon>Pseudomonadati</taxon>
        <taxon>Pseudomonadota</taxon>
        <taxon>Betaproteobacteria</taxon>
        <taxon>Burkholderiales</taxon>
        <taxon>Oxalobacteraceae</taxon>
        <taxon>Noviherbaspirillum</taxon>
    </lineage>
</organism>
<dbReference type="InterPro" id="IPR052017">
    <property type="entry name" value="TSUP"/>
</dbReference>
<dbReference type="PANTHER" id="PTHR30269">
    <property type="entry name" value="TRANSMEMBRANE PROTEIN YFCA"/>
    <property type="match status" value="1"/>
</dbReference>
<feature type="transmembrane region" description="Helical" evidence="8">
    <location>
        <begin position="228"/>
        <end position="247"/>
    </location>
</feature>
<keyword evidence="7 8" id="KW-0472">Membrane</keyword>
<feature type="transmembrane region" description="Helical" evidence="8">
    <location>
        <begin position="196"/>
        <end position="216"/>
    </location>
</feature>
<keyword evidence="3" id="KW-0813">Transport</keyword>
<evidence type="ECO:0000313" key="9">
    <source>
        <dbReference type="EMBL" id="RJF92024.1"/>
    </source>
</evidence>
<evidence type="ECO:0000256" key="5">
    <source>
        <dbReference type="ARBA" id="ARBA00022692"/>
    </source>
</evidence>
<name>A0A3A3FHP4_9BURK</name>
<evidence type="ECO:0000256" key="8">
    <source>
        <dbReference type="RuleBase" id="RU363041"/>
    </source>
</evidence>
<feature type="transmembrane region" description="Helical" evidence="8">
    <location>
        <begin position="167"/>
        <end position="184"/>
    </location>
</feature>
<keyword evidence="4 8" id="KW-1003">Cell membrane</keyword>
<proteinExistence type="inferred from homology"/>
<dbReference type="EMBL" id="QYUO01000003">
    <property type="protein sequence ID" value="RJF92024.1"/>
    <property type="molecule type" value="Genomic_DNA"/>
</dbReference>
<keyword evidence="10" id="KW-1185">Reference proteome</keyword>
<dbReference type="Pfam" id="PF01925">
    <property type="entry name" value="TauE"/>
    <property type="match status" value="1"/>
</dbReference>
<accession>A0A3A3FHP4</accession>
<dbReference type="InterPro" id="IPR002781">
    <property type="entry name" value="TM_pro_TauE-like"/>
</dbReference>
<feature type="transmembrane region" description="Helical" evidence="8">
    <location>
        <begin position="7"/>
        <end position="36"/>
    </location>
</feature>
<dbReference type="RefSeq" id="WP_119771910.1">
    <property type="nucleotide sequence ID" value="NZ_QYUO01000003.1"/>
</dbReference>
<reference evidence="10" key="1">
    <citation type="submission" date="2018-09" db="EMBL/GenBank/DDBJ databases">
        <authorList>
            <person name="Zhu H."/>
        </authorList>
    </citation>
    <scope>NUCLEOTIDE SEQUENCE [LARGE SCALE GENOMIC DNA]</scope>
    <source>
        <strain evidence="10">K1R23-30</strain>
    </source>
</reference>
<feature type="transmembrane region" description="Helical" evidence="8">
    <location>
        <begin position="42"/>
        <end position="63"/>
    </location>
</feature>